<proteinExistence type="predicted"/>
<evidence type="ECO:0000313" key="1">
    <source>
        <dbReference type="EMBL" id="SON51899.1"/>
    </source>
</evidence>
<evidence type="ECO:0000313" key="2">
    <source>
        <dbReference type="Proteomes" id="UP000235828"/>
    </source>
</evidence>
<accession>A0A2N8ZJ17</accession>
<name>A0A2N8ZJ17_9VIBR</name>
<gene>
    <name evidence="1" type="ORF">VTAP4600_B0288</name>
</gene>
<sequence>MAFIKLLTKPFAKNAPNKKLILIMTYTDLKISVARSYAMKTNGWLISPTNGGHVTPY</sequence>
<protein>
    <submittedName>
        <fullName evidence="1">Uncharacterized protein</fullName>
    </submittedName>
</protein>
<dbReference type="Proteomes" id="UP000235828">
    <property type="component" value="Chromosome B"/>
</dbReference>
<dbReference type="KEGG" id="vta:B0288"/>
<organism evidence="1 2">
    <name type="scientific">Vibrio tapetis subsp. tapetis</name>
    <dbReference type="NCBI Taxonomy" id="1671868"/>
    <lineage>
        <taxon>Bacteria</taxon>
        <taxon>Pseudomonadati</taxon>
        <taxon>Pseudomonadota</taxon>
        <taxon>Gammaproteobacteria</taxon>
        <taxon>Vibrionales</taxon>
        <taxon>Vibrionaceae</taxon>
        <taxon>Vibrio</taxon>
    </lineage>
</organism>
<keyword evidence="2" id="KW-1185">Reference proteome</keyword>
<dbReference type="AlphaFoldDB" id="A0A2N8ZJ17"/>
<reference evidence="1 2" key="1">
    <citation type="submission" date="2017-10" db="EMBL/GenBank/DDBJ databases">
        <authorList>
            <person name="Banno H."/>
            <person name="Chua N.-H."/>
        </authorList>
    </citation>
    <scope>NUCLEOTIDE SEQUENCE [LARGE SCALE GENOMIC DNA]</scope>
    <source>
        <strain evidence="1">Vibrio tapetis CECT4600</strain>
    </source>
</reference>
<dbReference type="EMBL" id="LT960612">
    <property type="protein sequence ID" value="SON51899.1"/>
    <property type="molecule type" value="Genomic_DNA"/>
</dbReference>